<protein>
    <submittedName>
        <fullName evidence="7">O-antigen ligase family protein</fullName>
    </submittedName>
</protein>
<feature type="transmembrane region" description="Helical" evidence="5">
    <location>
        <begin position="392"/>
        <end position="411"/>
    </location>
</feature>
<evidence type="ECO:0000256" key="5">
    <source>
        <dbReference type="SAM" id="Phobius"/>
    </source>
</evidence>
<dbReference type="InterPro" id="IPR007016">
    <property type="entry name" value="O-antigen_ligase-rel_domated"/>
</dbReference>
<evidence type="ECO:0000256" key="1">
    <source>
        <dbReference type="ARBA" id="ARBA00004141"/>
    </source>
</evidence>
<dbReference type="EMBL" id="QEQD01000007">
    <property type="protein sequence ID" value="RDF02623.1"/>
    <property type="molecule type" value="Genomic_DNA"/>
</dbReference>
<feature type="transmembrane region" description="Helical" evidence="5">
    <location>
        <begin position="69"/>
        <end position="87"/>
    </location>
</feature>
<comment type="subcellular location">
    <subcellularLocation>
        <location evidence="1">Membrane</location>
        <topology evidence="1">Multi-pass membrane protein</topology>
    </subcellularLocation>
</comment>
<dbReference type="RefSeq" id="WP_111313230.1">
    <property type="nucleotide sequence ID" value="NZ_QEQD01000007.1"/>
</dbReference>
<keyword evidence="3 5" id="KW-1133">Transmembrane helix</keyword>
<feature type="transmembrane region" description="Helical" evidence="5">
    <location>
        <begin position="206"/>
        <end position="222"/>
    </location>
</feature>
<feature type="domain" description="O-antigen ligase-related" evidence="6">
    <location>
        <begin position="192"/>
        <end position="345"/>
    </location>
</feature>
<dbReference type="AlphaFoldDB" id="A0A369Z9J3"/>
<dbReference type="GO" id="GO:0016020">
    <property type="term" value="C:membrane"/>
    <property type="evidence" value="ECO:0007669"/>
    <property type="project" value="UniProtKB-SubCell"/>
</dbReference>
<accession>A0A369Z9J3</accession>
<dbReference type="InterPro" id="IPR051533">
    <property type="entry name" value="WaaL-like"/>
</dbReference>
<dbReference type="GO" id="GO:0016874">
    <property type="term" value="F:ligase activity"/>
    <property type="evidence" value="ECO:0007669"/>
    <property type="project" value="UniProtKB-KW"/>
</dbReference>
<dbReference type="Pfam" id="PF04932">
    <property type="entry name" value="Wzy_C"/>
    <property type="match status" value="1"/>
</dbReference>
<feature type="transmembrane region" description="Helical" evidence="5">
    <location>
        <begin position="158"/>
        <end position="177"/>
    </location>
</feature>
<dbReference type="PANTHER" id="PTHR37422">
    <property type="entry name" value="TEICHURONIC ACID BIOSYNTHESIS PROTEIN TUAE"/>
    <property type="match status" value="1"/>
</dbReference>
<keyword evidence="2 5" id="KW-0812">Transmembrane</keyword>
<comment type="caution">
    <text evidence="7">The sequence shown here is derived from an EMBL/GenBank/DDBJ whole genome shotgun (WGS) entry which is preliminary data.</text>
</comment>
<feature type="transmembrane region" description="Helical" evidence="5">
    <location>
        <begin position="229"/>
        <end position="246"/>
    </location>
</feature>
<reference evidence="7 8" key="1">
    <citation type="submission" date="2018-05" db="EMBL/GenBank/DDBJ databases">
        <title>Draft Genome Sequences for a Diverse set of 7 Haemophilus Species.</title>
        <authorList>
            <person name="Nichols M."/>
            <person name="Topaz N."/>
            <person name="Wang X."/>
            <person name="Wang X."/>
            <person name="Boxrud D."/>
        </authorList>
    </citation>
    <scope>NUCLEOTIDE SEQUENCE [LARGE SCALE GENOMIC DNA]</scope>
    <source>
        <strain evidence="7 8">C2010039593</strain>
    </source>
</reference>
<sequence>MLIRSNFIQTKHFTLMLNLLVALFFVTVLVLKKGYSYVPMILGGISVIYALVYFFKFNQKWQLAKADKWLIFSFLFYFITFMLSIIINKDSFREIDNPSRILLFIPLLLLFSQFPIKIKTILYSVPVGAMITGLTALFQKFQLEYLKPFPEIMHIQVGNIAISLATYSLVIAIYFTVKKEYKSALFSFIGIMLAMSTSALSGARGGWVGLPIVLLTILFLYRQYISKKLILSLIAVIGIGITTLITNPKFGIEQRYNAAKSDITLYLEKNNKNTSLGARFDMWENALIAIKQAPLFGHGSKGYELFKDQQIKSKQMAKTTLQFNSLHNQYLESWVKRGFIGFIGLMLVILMPLFYFIQNLKNQNLEIKCIAILGIIHILSHIFYFMSQSFLAHNSGSIFYFFLLILFYNLIRNNKLQSS</sequence>
<feature type="transmembrane region" description="Helical" evidence="5">
    <location>
        <begin position="121"/>
        <end position="138"/>
    </location>
</feature>
<proteinExistence type="predicted"/>
<evidence type="ECO:0000313" key="7">
    <source>
        <dbReference type="EMBL" id="RDF02623.1"/>
    </source>
</evidence>
<keyword evidence="4 5" id="KW-0472">Membrane</keyword>
<organism evidence="7 8">
    <name type="scientific">Haemophilus parahaemolyticus</name>
    <dbReference type="NCBI Taxonomy" id="735"/>
    <lineage>
        <taxon>Bacteria</taxon>
        <taxon>Pseudomonadati</taxon>
        <taxon>Pseudomonadota</taxon>
        <taxon>Gammaproteobacteria</taxon>
        <taxon>Pasteurellales</taxon>
        <taxon>Pasteurellaceae</taxon>
        <taxon>Haemophilus</taxon>
    </lineage>
</organism>
<name>A0A369Z9J3_HAEPH</name>
<dbReference type="PANTHER" id="PTHR37422:SF17">
    <property type="entry name" value="O-ANTIGEN LIGASE"/>
    <property type="match status" value="1"/>
</dbReference>
<feature type="transmembrane region" description="Helical" evidence="5">
    <location>
        <begin position="369"/>
        <end position="386"/>
    </location>
</feature>
<feature type="transmembrane region" description="Helical" evidence="5">
    <location>
        <begin position="99"/>
        <end position="116"/>
    </location>
</feature>
<feature type="transmembrane region" description="Helical" evidence="5">
    <location>
        <begin position="338"/>
        <end position="357"/>
    </location>
</feature>
<evidence type="ECO:0000256" key="4">
    <source>
        <dbReference type="ARBA" id="ARBA00023136"/>
    </source>
</evidence>
<evidence type="ECO:0000313" key="8">
    <source>
        <dbReference type="Proteomes" id="UP000253999"/>
    </source>
</evidence>
<keyword evidence="7" id="KW-0436">Ligase</keyword>
<evidence type="ECO:0000256" key="3">
    <source>
        <dbReference type="ARBA" id="ARBA00022989"/>
    </source>
</evidence>
<feature type="transmembrane region" description="Helical" evidence="5">
    <location>
        <begin position="37"/>
        <end position="57"/>
    </location>
</feature>
<feature type="transmembrane region" description="Helical" evidence="5">
    <location>
        <begin position="12"/>
        <end position="31"/>
    </location>
</feature>
<gene>
    <name evidence="7" type="ORF">DPV98_07180</name>
</gene>
<dbReference type="Proteomes" id="UP000253999">
    <property type="component" value="Unassembled WGS sequence"/>
</dbReference>
<evidence type="ECO:0000259" key="6">
    <source>
        <dbReference type="Pfam" id="PF04932"/>
    </source>
</evidence>
<evidence type="ECO:0000256" key="2">
    <source>
        <dbReference type="ARBA" id="ARBA00022692"/>
    </source>
</evidence>
<feature type="transmembrane region" description="Helical" evidence="5">
    <location>
        <begin position="184"/>
        <end position="200"/>
    </location>
</feature>